<keyword evidence="2" id="KW-1185">Reference proteome</keyword>
<reference evidence="1 2" key="1">
    <citation type="submission" date="2018-01" db="EMBL/GenBank/DDBJ databases">
        <title>Complete genome sequence of Bacteriovorax stolpii DSM12778.</title>
        <authorList>
            <person name="Tang B."/>
            <person name="Chang J."/>
        </authorList>
    </citation>
    <scope>NUCLEOTIDE SEQUENCE [LARGE SCALE GENOMIC DNA]</scope>
    <source>
        <strain evidence="1 2">DSM 12778</strain>
    </source>
</reference>
<organism evidence="1 2">
    <name type="scientific">Bacteriovorax stolpii</name>
    <name type="common">Bdellovibrio stolpii</name>
    <dbReference type="NCBI Taxonomy" id="960"/>
    <lineage>
        <taxon>Bacteria</taxon>
        <taxon>Pseudomonadati</taxon>
        <taxon>Bdellovibrionota</taxon>
        <taxon>Bacteriovoracia</taxon>
        <taxon>Bacteriovoracales</taxon>
        <taxon>Bacteriovoracaceae</taxon>
        <taxon>Bacteriovorax</taxon>
    </lineage>
</organism>
<dbReference type="AlphaFoldDB" id="A0A2K9NR63"/>
<proteinExistence type="predicted"/>
<dbReference type="Proteomes" id="UP000235584">
    <property type="component" value="Chromosome"/>
</dbReference>
<dbReference type="InterPro" id="IPR015943">
    <property type="entry name" value="WD40/YVTN_repeat-like_dom_sf"/>
</dbReference>
<dbReference type="PANTHER" id="PTHR34512">
    <property type="entry name" value="CELL SURFACE PROTEIN"/>
    <property type="match status" value="1"/>
</dbReference>
<dbReference type="KEGG" id="bsto:C0V70_07835"/>
<dbReference type="InterPro" id="IPR011047">
    <property type="entry name" value="Quinoprotein_ADH-like_sf"/>
</dbReference>
<evidence type="ECO:0000313" key="1">
    <source>
        <dbReference type="EMBL" id="AUN98020.1"/>
    </source>
</evidence>
<dbReference type="SUPFAM" id="SSF50998">
    <property type="entry name" value="Quinoprotein alcohol dehydrogenase-like"/>
    <property type="match status" value="1"/>
</dbReference>
<name>A0A2K9NR63_BACTC</name>
<dbReference type="RefSeq" id="WP_102243311.1">
    <property type="nucleotide sequence ID" value="NZ_CP025704.1"/>
</dbReference>
<dbReference type="PANTHER" id="PTHR34512:SF30">
    <property type="entry name" value="OUTER MEMBRANE PROTEIN ASSEMBLY FACTOR BAMB"/>
    <property type="match status" value="1"/>
</dbReference>
<evidence type="ECO:0000313" key="2">
    <source>
        <dbReference type="Proteomes" id="UP000235584"/>
    </source>
</evidence>
<dbReference type="EMBL" id="CP025704">
    <property type="protein sequence ID" value="AUN98020.1"/>
    <property type="molecule type" value="Genomic_DNA"/>
</dbReference>
<gene>
    <name evidence="1" type="ORF">C0V70_07835</name>
</gene>
<protein>
    <submittedName>
        <fullName evidence="1">Uncharacterized protein</fullName>
    </submittedName>
</protein>
<dbReference type="Gene3D" id="2.130.10.10">
    <property type="entry name" value="YVTN repeat-like/Quinoprotein amine dehydrogenase"/>
    <property type="match status" value="1"/>
</dbReference>
<sequence length="516" mass="57501">MDVLHWLISNHEAATRGLSPAIIPTVLIPLTALMVAMSSLATLVAGWFGLKLKAEGPKQLLEVLLKKRVLMSMIALNLLGLGIYKSFIYIKTMPSFMTTINWQSNKNAISSNEQYSDNLTRKHDYIGKITNAEATELKLQKEIKLPKGSFRSGAPSNQSLFFGSDDGFIYEVAQNSLKVNRKFFIGANATTRPIIYQKRLYSGEGNHLTHHARIYSFDLQTGKVFKVFKTKGHTEGQQLITKYQDKDIMLAPAGADGLYAIDPLTMKEIWHVNDGHIDATVTVEDNVVFLGTGVEKAKLSDRSYAVARDLLSSKIIWKKELPLSNWMHPVVSKNNVCYTLGEIYTPSTVGLLYCLDKKTGEPHFSIPFNAPIASLPYYIFSSDSNEEYVFLATMAGEVCGVSLNKKEKIWCKNTAKDISKSADLYALSSLEYDSKRGILWYPSPDNGIFGFSVTEGKEVARWTPGQNETPWSEHYASVNIEGDKLYHIDIDGHLRMLQLSSGRSSSKEHSSALAGK</sequence>
<accession>A0A2K9NR63</accession>